<feature type="region of interest" description="Disordered" evidence="7">
    <location>
        <begin position="1756"/>
        <end position="1802"/>
    </location>
</feature>
<feature type="compositionally biased region" description="Basic and acidic residues" evidence="7">
    <location>
        <begin position="1231"/>
        <end position="1242"/>
    </location>
</feature>
<dbReference type="GO" id="GO:0043247">
    <property type="term" value="P:telomere maintenance in response to DNA damage"/>
    <property type="evidence" value="ECO:0007669"/>
    <property type="project" value="Ensembl"/>
</dbReference>
<dbReference type="GO" id="GO:0031509">
    <property type="term" value="P:subtelomeric heterochromatin formation"/>
    <property type="evidence" value="ECO:0007669"/>
    <property type="project" value="Ensembl"/>
</dbReference>
<dbReference type="GO" id="GO:0035019">
    <property type="term" value="P:somatic stem cell population maintenance"/>
    <property type="evidence" value="ECO:0007669"/>
    <property type="project" value="Ensembl"/>
</dbReference>
<dbReference type="GO" id="GO:0000793">
    <property type="term" value="C:condensed chromosome"/>
    <property type="evidence" value="ECO:0007669"/>
    <property type="project" value="Ensembl"/>
</dbReference>
<feature type="region of interest" description="Disordered" evidence="7">
    <location>
        <begin position="2162"/>
        <end position="2196"/>
    </location>
</feature>
<feature type="compositionally biased region" description="Polar residues" evidence="7">
    <location>
        <begin position="1602"/>
        <end position="1611"/>
    </location>
</feature>
<feature type="compositionally biased region" description="Basic and acidic residues" evidence="7">
    <location>
        <begin position="1761"/>
        <end position="1782"/>
    </location>
</feature>
<dbReference type="SUPFAM" id="SSF48371">
    <property type="entry name" value="ARM repeat"/>
    <property type="match status" value="1"/>
</dbReference>
<evidence type="ECO:0000256" key="1">
    <source>
        <dbReference type="ARBA" id="ARBA00004123"/>
    </source>
</evidence>
<evidence type="ECO:0000256" key="5">
    <source>
        <dbReference type="ARBA" id="ARBA00023242"/>
    </source>
</evidence>
<evidence type="ECO:0000259" key="8">
    <source>
        <dbReference type="Pfam" id="PF12231"/>
    </source>
</evidence>
<sequence length="2401" mass="263895">IRMTGQEGKEVITEIEKNLPRLYTVLKAHISSQNSELSSAALQALGFCLYNPKITSGLSEANIQELLLTLNGIIKSSDKNVCTRALWVISKQTFPTELVSKMVSSIIDSLEVILSKGEVHSAVVDFEALNVIIRLIEQTPVQMGEESVRWAKLVIPLVVHSAQKVHLRGATALEMGMPLLLQKQQEIALITEHLMTTKLISELQKLFMNKNETYVLKLWPLFVKLLGKTLHRSGSFINSLLQLEELGFRSGTPMIKKIAFIAWKSLIDNFALNPDILCSAKRLKLLMQPLSSIHVRTETLALTKLEVWWYLLMRLGPQLPGNFEQVCVPLIQSTISVDSIASPQGSSSRGSTSPGLSPLTPGHKGASYPATPRMNQSSNIGGMASIPSIQLLGLEMMLHFLLGPEVLNFAKQHKLVLSLEPLEHPLISSPSFFSKHANVLITAVHDSFVAVGRDASDAVVSAIWKELISLVKSVTESGNKKERSGSEVLTLLLKSLENIVKSEVFPVSKTLVLMEITVKGLPQKVLGSPAYQVANMDILNGTPALFLIQLIFNNNLLECGVADEKFFLNLETLVGCVLSGPTSPLAFSDSVLSVINQNAKQLANKEHLWRMWSIIVTPLTDRIHQTNEVNQGDALEHNFSAIYGALTLPINHVFSAQTFPMATMKTLLKTWSELYRAFACCAALVATAEENLCCEELCSKILCSVEDETLLDLLFLDRISQIIIVMVDCIDFSPYNIKYQPKIKSPQRSSDWSRKKKEPLGKLASLFKLIVRVIHSFHTLTFKETYSDTLLTIGNSVISMLSSIFGHISLPSMIREIFATFTRPLALLYENAKLDEVPKVYNSLNNKLEKLLGEIIACLQYNYPGAYDSELLGQLSPLLCIVFLHKNKQIRKQSALLWNATFAKATALVYPEELKPILRQAKQKILLLLPGLENVEMMDESSGPYSDATENSQLNVKISGMERKSSGKRDSFLTQTKDKKENMKLSTKLKVGSSSPKLKSGNKLLEEEKSTDFVFIPPQGKEGKARILTEHQKEVLKTKRCDIPALYNNLDVSQDTLFSAQFSQEESMESLTLTEKPKEDAKIIKEEQMESAIFISQDAMENCGVDEHPGKASLPNDSGSVAETNSETLSAGIDATKNMLISSKIMSAEYSSGTETSLVVSNSSVSNATVSGTPSQPTSRRQTFITLEKYDGSENRPFSPSPLNSMSSTVTVRNNQENTAKTDMLPKARKREVTHSKSDSEKLVNGGKKSGRRWSKVEQSTNKKSKPSLRSEQEEHALENNPPDLLSQTECLSKHDHPSGATLEHEDKNPKPTVENASLEDSATEEKNVSINTESKENTPPVTAPADQIVNEESQSVVAPNPKILRRSSRRRPEMVESSNDSQDKDNGQPKKERRKEEEKTVAKSPLHIKDDKLPKQKLSAESSLQENVTEKGNSLHEKTLEESSANAEIDQNKRKPDHENINSEGGSTQDNVDKSSEKPLRGRTRYQTRRASQGLLSELSEPDSSESKEEVSRKKRSGKWKNKSSDSVDIEEQEDKMVEEECIKTAHEIHDGQAVPEAHVDAVAQICEESANRVILQESAGSSDSLQVTDTPVAGEDTSKTSKCVDNSFASPPVPESNLRTRNATKRLYKRDTDSSLGECSKMETADISVPSEKWAQAVECQHKRSRRVRRSKSCDCCGEKSQSQEKSFTGLKNTESFAIKSMETKTTQMQAPEATPATCEANEHAKTKLADEHPSMNFHVGLEENGAAGDLVKSETGLAEDRKKVPSEIGNTKEKSHDTDSSEIVSEIQEPSNEKFTAEDPCLCDSKDISQISSLDNKVESPDAVLKRESDIGDVGKACKVITGSSSEGGEAMELDGGNDSLGAAFSEKSAHMDIPVDVAAEEDNKKDEFEAVTAEVNAEGAATEGFNSALSLCDHATPVSKSVESEHSARHGVQSDCGSCEEMNTETESSKAAVVAQLKMEVGDTGEEDRGMIVSTSVSEETPGGRRGVKTESFVCDTLEMSSEEGTVCYKTETNIELKLDETKLSDNQNVVDNNVLQEVCLTSEKVEELPQSLTSEVTSELVAESSNASPEKLRELDPSLGSANESPSGMQARCVWSPLASPSTSILKRGLKRAHEDEISSPVNKVRRVSFADPIYQAGLADDIDRRCSVVRSHSSNSSPIIKSVKTSPTSHSKHNTTSAKGFLSPGSQSSKFKSSKKCLIAEMAKESMLSPTTESVYPALVNCAASVDIILPQITSNMWARGLGQLIRAKNIKTIGDLSTLTASEIKTLPIRSPKVFNVKKALRVYHEQQMKSRGLEEIPVFDISEKAVNGVESKPLSADEEKLASDLIDPVTVDTPLSKNLVAQISALALQLDSEDLYSYSGSQLFEMHEKLGTMANSIIRNLQSRWRSPVHENS</sequence>
<feature type="compositionally biased region" description="Basic and acidic residues" evidence="7">
    <location>
        <begin position="1382"/>
        <end position="1415"/>
    </location>
</feature>
<comment type="subcellular location">
    <subcellularLocation>
        <location evidence="2">Chromosome</location>
        <location evidence="2">Telomere</location>
    </subcellularLocation>
    <subcellularLocation>
        <location evidence="1">Nucleus</location>
    </subcellularLocation>
</comment>
<feature type="domain" description="Telomere-associated protein Rif1 N-terminal" evidence="8">
    <location>
        <begin position="4"/>
        <end position="327"/>
    </location>
</feature>
<dbReference type="CDD" id="cd14267">
    <property type="entry name" value="Rif1_CTD_C-II_like"/>
    <property type="match status" value="1"/>
</dbReference>
<dbReference type="Proteomes" id="UP000694547">
    <property type="component" value="Chromosome 4"/>
</dbReference>
<keyword evidence="4" id="KW-0779">Telomere</keyword>
<dbReference type="InterPro" id="IPR022031">
    <property type="entry name" value="Rif1_N"/>
</dbReference>
<protein>
    <submittedName>
        <fullName evidence="9">Replication timing regulatory factor 1</fullName>
    </submittedName>
</protein>
<evidence type="ECO:0000256" key="6">
    <source>
        <dbReference type="ARBA" id="ARBA00023306"/>
    </source>
</evidence>
<evidence type="ECO:0000256" key="4">
    <source>
        <dbReference type="ARBA" id="ARBA00022895"/>
    </source>
</evidence>
<dbReference type="GO" id="GO:0005886">
    <property type="term" value="C:plasma membrane"/>
    <property type="evidence" value="ECO:0007669"/>
    <property type="project" value="Ensembl"/>
</dbReference>
<organism evidence="9 10">
    <name type="scientific">Peromyscus maniculatus bairdii</name>
    <name type="common">Prairie deer mouse</name>
    <dbReference type="NCBI Taxonomy" id="230844"/>
    <lineage>
        <taxon>Eukaryota</taxon>
        <taxon>Metazoa</taxon>
        <taxon>Chordata</taxon>
        <taxon>Craniata</taxon>
        <taxon>Vertebrata</taxon>
        <taxon>Euteleostomi</taxon>
        <taxon>Mammalia</taxon>
        <taxon>Eutheria</taxon>
        <taxon>Euarchontoglires</taxon>
        <taxon>Glires</taxon>
        <taxon>Rodentia</taxon>
        <taxon>Myomorpha</taxon>
        <taxon>Muroidea</taxon>
        <taxon>Cricetidae</taxon>
        <taxon>Neotominae</taxon>
        <taxon>Peromyscus</taxon>
    </lineage>
</organism>
<dbReference type="Pfam" id="PF12231">
    <property type="entry name" value="Rif1_N"/>
    <property type="match status" value="1"/>
</dbReference>
<dbReference type="GeneTree" id="ENSGT00390000012204"/>
<dbReference type="PANTHER" id="PTHR22928">
    <property type="entry name" value="TELOMERE-ASSOCIATED PROTEIN RIF1"/>
    <property type="match status" value="1"/>
</dbReference>
<keyword evidence="6" id="KW-0131">Cell cycle</keyword>
<feature type="compositionally biased region" description="Basic and acidic residues" evidence="7">
    <location>
        <begin position="1451"/>
        <end position="1462"/>
    </location>
</feature>
<feature type="compositionally biased region" description="Low complexity" evidence="7">
    <location>
        <begin position="341"/>
        <end position="358"/>
    </location>
</feature>
<feature type="region of interest" description="Disordered" evidence="7">
    <location>
        <begin position="341"/>
        <end position="376"/>
    </location>
</feature>
<dbReference type="GO" id="GO:0001940">
    <property type="term" value="C:male pronucleus"/>
    <property type="evidence" value="ECO:0007669"/>
    <property type="project" value="Ensembl"/>
</dbReference>
<dbReference type="GO" id="GO:0051233">
    <property type="term" value="C:spindle midzone"/>
    <property type="evidence" value="ECO:0007669"/>
    <property type="project" value="Ensembl"/>
</dbReference>
<dbReference type="GO" id="GO:0031965">
    <property type="term" value="C:nuclear membrane"/>
    <property type="evidence" value="ECO:0007669"/>
    <property type="project" value="Ensembl"/>
</dbReference>
<evidence type="ECO:0000256" key="7">
    <source>
        <dbReference type="SAM" id="MobiDB-lite"/>
    </source>
</evidence>
<feature type="compositionally biased region" description="Basic residues" evidence="7">
    <location>
        <begin position="1514"/>
        <end position="1523"/>
    </location>
</feature>
<feature type="compositionally biased region" description="Basic and acidic residues" evidence="7">
    <location>
        <begin position="1292"/>
        <end position="1310"/>
    </location>
</feature>
<dbReference type="GO" id="GO:0000122">
    <property type="term" value="P:negative regulation of transcription by RNA polymerase II"/>
    <property type="evidence" value="ECO:0007669"/>
    <property type="project" value="Ensembl"/>
</dbReference>
<feature type="region of interest" description="Disordered" evidence="7">
    <location>
        <begin position="2064"/>
        <end position="2092"/>
    </location>
</feature>
<keyword evidence="5" id="KW-0539">Nucleus</keyword>
<dbReference type="GO" id="GO:2000042">
    <property type="term" value="P:negative regulation of double-strand break repair via homologous recombination"/>
    <property type="evidence" value="ECO:0007669"/>
    <property type="project" value="Ensembl"/>
</dbReference>
<feature type="compositionally biased region" description="Polar residues" evidence="7">
    <location>
        <begin position="2170"/>
        <end position="2184"/>
    </location>
</feature>
<reference evidence="9" key="3">
    <citation type="submission" date="2025-09" db="UniProtKB">
        <authorList>
            <consortium name="Ensembl"/>
        </authorList>
    </citation>
    <scope>IDENTIFICATION</scope>
</reference>
<reference evidence="9 10" key="1">
    <citation type="submission" date="2018-10" db="EMBL/GenBank/DDBJ databases">
        <title>Improved assembly of the deer mouse Peromyscus maniculatus genome.</title>
        <authorList>
            <person name="Lassance J.-M."/>
            <person name="Hoekstra H.E."/>
        </authorList>
    </citation>
    <scope>NUCLEOTIDE SEQUENCE [LARGE SCALE GENOMIC DNA]</scope>
</reference>
<accession>A0A8C8T196</accession>
<dbReference type="GO" id="GO:0000785">
    <property type="term" value="C:chromatin"/>
    <property type="evidence" value="ECO:0007669"/>
    <property type="project" value="Ensembl"/>
</dbReference>
<dbReference type="InterPro" id="IPR016024">
    <property type="entry name" value="ARM-type_fold"/>
</dbReference>
<feature type="region of interest" description="Disordered" evidence="7">
    <location>
        <begin position="1582"/>
        <end position="1619"/>
    </location>
</feature>
<evidence type="ECO:0000313" key="9">
    <source>
        <dbReference type="Ensembl" id="ENSPEMP00000000696.2"/>
    </source>
</evidence>
<keyword evidence="3" id="KW-0158">Chromosome</keyword>
<feature type="compositionally biased region" description="Polar residues" evidence="7">
    <location>
        <begin position="1329"/>
        <end position="1341"/>
    </location>
</feature>
<feature type="compositionally biased region" description="Polar residues" evidence="7">
    <location>
        <begin position="1582"/>
        <end position="1591"/>
    </location>
</feature>
<feature type="compositionally biased region" description="Polar residues" evidence="7">
    <location>
        <begin position="1420"/>
        <end position="1433"/>
    </location>
</feature>
<feature type="compositionally biased region" description="Polar residues" evidence="7">
    <location>
        <begin position="1196"/>
        <end position="1221"/>
    </location>
</feature>
<dbReference type="GO" id="GO:0140445">
    <property type="term" value="C:chromosome, telomeric repeat region"/>
    <property type="evidence" value="ECO:0007669"/>
    <property type="project" value="Ensembl"/>
</dbReference>
<dbReference type="GO" id="GO:0035861">
    <property type="term" value="C:site of double-strand break"/>
    <property type="evidence" value="ECO:0007669"/>
    <property type="project" value="Ensembl"/>
</dbReference>
<dbReference type="GO" id="GO:2001034">
    <property type="term" value="P:positive regulation of double-strand break repair via nonhomologous end joining"/>
    <property type="evidence" value="ECO:0007669"/>
    <property type="project" value="Ensembl"/>
</dbReference>
<dbReference type="Ensembl" id="ENSPEMT00000000702.2">
    <property type="protein sequence ID" value="ENSPEMP00000000696.2"/>
    <property type="gene ID" value="ENSPEMG00000000446.2"/>
</dbReference>
<evidence type="ECO:0000256" key="2">
    <source>
        <dbReference type="ARBA" id="ARBA00004574"/>
    </source>
</evidence>
<dbReference type="GO" id="GO:0045830">
    <property type="term" value="P:positive regulation of isotype switching"/>
    <property type="evidence" value="ECO:0007669"/>
    <property type="project" value="Ensembl"/>
</dbReference>
<feature type="compositionally biased region" description="Basic and acidic residues" evidence="7">
    <location>
        <begin position="1269"/>
        <end position="1278"/>
    </location>
</feature>
<dbReference type="PANTHER" id="PTHR22928:SF3">
    <property type="entry name" value="TELOMERE-ASSOCIATED PROTEIN RIF1"/>
    <property type="match status" value="1"/>
</dbReference>
<feature type="compositionally biased region" description="Polar residues" evidence="7">
    <location>
        <begin position="2064"/>
        <end position="2073"/>
    </location>
</feature>
<dbReference type="GO" id="GO:0005654">
    <property type="term" value="C:nucleoplasm"/>
    <property type="evidence" value="ECO:0007669"/>
    <property type="project" value="Ensembl"/>
</dbReference>
<reference evidence="9" key="2">
    <citation type="submission" date="2025-08" db="UniProtKB">
        <authorList>
            <consortium name="Ensembl"/>
        </authorList>
    </citation>
    <scope>IDENTIFICATION</scope>
</reference>
<evidence type="ECO:0000313" key="10">
    <source>
        <dbReference type="Proteomes" id="UP000694547"/>
    </source>
</evidence>
<feature type="compositionally biased region" description="Basic and acidic residues" evidence="7">
    <location>
        <begin position="1472"/>
        <end position="1481"/>
    </location>
</feature>
<dbReference type="GO" id="GO:0001939">
    <property type="term" value="C:female pronucleus"/>
    <property type="evidence" value="ECO:0007669"/>
    <property type="project" value="Ensembl"/>
</dbReference>
<evidence type="ECO:0000256" key="3">
    <source>
        <dbReference type="ARBA" id="ARBA00022454"/>
    </source>
</evidence>
<keyword evidence="10" id="KW-1185">Reference proteome</keyword>
<feature type="region of interest" description="Disordered" evidence="7">
    <location>
        <begin position="1188"/>
        <end position="1537"/>
    </location>
</feature>
<dbReference type="GO" id="GO:1990830">
    <property type="term" value="P:cellular response to leukemia inhibitory factor"/>
    <property type="evidence" value="ECO:0007669"/>
    <property type="project" value="Ensembl"/>
</dbReference>
<proteinExistence type="predicted"/>
<name>A0A8C8T196_PERMB</name>